<dbReference type="GO" id="GO:0030261">
    <property type="term" value="P:chromosome condensation"/>
    <property type="evidence" value="ECO:0007669"/>
    <property type="project" value="UniProtKB-KW"/>
</dbReference>
<dbReference type="KEGG" id="ddr:Deide_3p00832"/>
<dbReference type="PANTHER" id="PTHR33175">
    <property type="entry name" value="DNA-BINDING PROTEIN HU"/>
    <property type="match status" value="1"/>
</dbReference>
<keyword evidence="1" id="KW-0226">DNA condensation</keyword>
<geneLocation type="plasmid" evidence="5">
    <name>pDeide3</name>
</geneLocation>
<evidence type="ECO:0000256" key="3">
    <source>
        <dbReference type="RuleBase" id="RU003939"/>
    </source>
</evidence>
<comment type="similarity">
    <text evidence="3">Belongs to the bacterial histone-like protein family.</text>
</comment>
<dbReference type="Proteomes" id="UP000002208">
    <property type="component" value="Plasmid 3"/>
</dbReference>
<dbReference type="PANTHER" id="PTHR33175:SF3">
    <property type="entry name" value="DNA-BINDING PROTEIN HU-BETA"/>
    <property type="match status" value="1"/>
</dbReference>
<dbReference type="InterPro" id="IPR000119">
    <property type="entry name" value="Hist_DNA-bd"/>
</dbReference>
<dbReference type="SUPFAM" id="SSF47729">
    <property type="entry name" value="IHF-like DNA-binding proteins"/>
    <property type="match status" value="1"/>
</dbReference>
<evidence type="ECO:0000313" key="4">
    <source>
        <dbReference type="EMBL" id="ACO48021.1"/>
    </source>
</evidence>
<name>C1D3E2_DEIDV</name>
<dbReference type="Gene3D" id="4.10.520.10">
    <property type="entry name" value="IHF-like DNA-binding proteins"/>
    <property type="match status" value="1"/>
</dbReference>
<dbReference type="GO" id="GO:0005829">
    <property type="term" value="C:cytosol"/>
    <property type="evidence" value="ECO:0007669"/>
    <property type="project" value="TreeGrafter"/>
</dbReference>
<dbReference type="GO" id="GO:0030527">
    <property type="term" value="F:structural constituent of chromatin"/>
    <property type="evidence" value="ECO:0007669"/>
    <property type="project" value="InterPro"/>
</dbReference>
<dbReference type="OrthoDB" id="9799835at2"/>
<keyword evidence="2 4" id="KW-0238">DNA-binding</keyword>
<organism evidence="4 5">
    <name type="scientific">Deinococcus deserti (strain DSM 17065 / CIP 109153 / LMG 22923 / VCD115)</name>
    <dbReference type="NCBI Taxonomy" id="546414"/>
    <lineage>
        <taxon>Bacteria</taxon>
        <taxon>Thermotogati</taxon>
        <taxon>Deinococcota</taxon>
        <taxon>Deinococci</taxon>
        <taxon>Deinococcales</taxon>
        <taxon>Deinococcaceae</taxon>
        <taxon>Deinococcus</taxon>
    </lineage>
</organism>
<dbReference type="InterPro" id="IPR010992">
    <property type="entry name" value="IHF-like_DNA-bd_dom_sf"/>
</dbReference>
<gene>
    <name evidence="4" type="ordered locus">Deide_3p00832</name>
</gene>
<dbReference type="EMBL" id="CP001117">
    <property type="protein sequence ID" value="ACO48021.1"/>
    <property type="molecule type" value="Genomic_DNA"/>
</dbReference>
<evidence type="ECO:0000313" key="5">
    <source>
        <dbReference type="Proteomes" id="UP000002208"/>
    </source>
</evidence>
<proteinExistence type="inferred from homology"/>
<dbReference type="RefSeq" id="WP_012694894.1">
    <property type="nucleotide sequence ID" value="NC_012528.1"/>
</dbReference>
<keyword evidence="5" id="KW-1185">Reference proteome</keyword>
<evidence type="ECO:0000256" key="1">
    <source>
        <dbReference type="ARBA" id="ARBA00023067"/>
    </source>
</evidence>
<dbReference type="GO" id="GO:0003677">
    <property type="term" value="F:DNA binding"/>
    <property type="evidence" value="ECO:0007669"/>
    <property type="project" value="UniProtKB-KW"/>
</dbReference>
<dbReference type="HOGENOM" id="CLU_1600007_0_0_0"/>
<keyword evidence="4" id="KW-0614">Plasmid</keyword>
<dbReference type="SMART" id="SM00411">
    <property type="entry name" value="BHL"/>
    <property type="match status" value="1"/>
</dbReference>
<sequence length="166" mass="18147">MLKPAVCTRVQSQQAVDVFLESVLEAVRTGKSVGLAGLGTLSIRETAARTGVRPGTSERIQIPAGKKVAFKVATTLQGTLSATFCFIESEVLRNLHSQRIPGYHAQHQRRPSGRLLLAVMNTPIIHEAIGIFRNSKDHYHLEGTLQVRTELGVPAETTWNDLVPGR</sequence>
<protein>
    <submittedName>
        <fullName evidence="4">Putative DNA-binding protein HU</fullName>
    </submittedName>
</protein>
<accession>C1D3E2</accession>
<evidence type="ECO:0000256" key="2">
    <source>
        <dbReference type="ARBA" id="ARBA00023125"/>
    </source>
</evidence>
<dbReference type="Pfam" id="PF00216">
    <property type="entry name" value="Bac_DNA_binding"/>
    <property type="match status" value="1"/>
</dbReference>
<reference evidence="4 5" key="1">
    <citation type="journal article" date="2009" name="PLoS Genet.">
        <title>Alliance of proteomics and genomics to unravel the specificities of Sahara bacterium Deinococcus deserti.</title>
        <authorList>
            <person name="de Groot A."/>
            <person name="Dulermo R."/>
            <person name="Ortet P."/>
            <person name="Blanchard L."/>
            <person name="Guerin P."/>
            <person name="Fernandez B."/>
            <person name="Vacherie B."/>
            <person name="Dossat C."/>
            <person name="Jolivet E."/>
            <person name="Siguier P."/>
            <person name="Chandler M."/>
            <person name="Barakat M."/>
            <person name="Dedieu A."/>
            <person name="Barbe V."/>
            <person name="Heulin T."/>
            <person name="Sommer S."/>
            <person name="Achouak W."/>
            <person name="Armengaud J."/>
        </authorList>
    </citation>
    <scope>NUCLEOTIDE SEQUENCE [LARGE SCALE GENOMIC DNA]</scope>
    <source>
        <strain evidence="5">DSM 17065 / CIP 109153 / LMG 22923 / VCD115</strain>
        <plasmid evidence="5">pDeide3</plasmid>
    </source>
</reference>
<dbReference type="AlphaFoldDB" id="C1D3E2"/>